<dbReference type="GO" id="GO:0046872">
    <property type="term" value="F:metal ion binding"/>
    <property type="evidence" value="ECO:0007669"/>
    <property type="project" value="UniProtKB-KW"/>
</dbReference>
<evidence type="ECO:0000313" key="7">
    <source>
        <dbReference type="Proteomes" id="UP001596547"/>
    </source>
</evidence>
<reference evidence="6 7" key="1">
    <citation type="journal article" date="2019" name="Int. J. Syst. Evol. Microbiol.">
        <title>The Global Catalogue of Microorganisms (GCM) 10K type strain sequencing project: providing services to taxonomists for standard genome sequencing and annotation.</title>
        <authorList>
            <consortium name="The Broad Institute Genomics Platform"/>
            <consortium name="The Broad Institute Genome Sequencing Center for Infectious Disease"/>
            <person name="Wu L."/>
            <person name="Ma J."/>
        </authorList>
    </citation>
    <scope>NUCLEOTIDE SEQUENCE [LARGE SCALE GENOMIC DNA]</scope>
    <source>
        <strain evidence="6 7">PSR21</strain>
    </source>
</reference>
<sequence length="216" mass="23096">MDAVCFDMDGVIVDSERHWAPLENERILPRAVESGTVTASDITGMNVADLHAHLAEEYGTTMSEAAFVALYDEAAEELYTERVALIEGFEPLCERLGERGAALSIVSSSPRRWIRFVLDRFDLRGAFDAVVSAEDVDGPSKPAPDVYERAAARLDAAPERCVAVEDSAHGVAAATAAGMYCVGYRTDANESQDLSAADAIAAGPAALRERVEALCA</sequence>
<keyword evidence="6" id="KW-0378">Hydrolase</keyword>
<dbReference type="InterPro" id="IPR023214">
    <property type="entry name" value="HAD_sf"/>
</dbReference>
<comment type="caution">
    <text evidence="6">The sequence shown here is derived from an EMBL/GenBank/DDBJ whole genome shotgun (WGS) entry which is preliminary data.</text>
</comment>
<dbReference type="NCBIfam" id="TIGR01509">
    <property type="entry name" value="HAD-SF-IA-v3"/>
    <property type="match status" value="1"/>
</dbReference>
<keyword evidence="3" id="KW-0479">Metal-binding</keyword>
<dbReference type="Gene3D" id="3.40.50.1000">
    <property type="entry name" value="HAD superfamily/HAD-like"/>
    <property type="match status" value="1"/>
</dbReference>
<dbReference type="InterPro" id="IPR006439">
    <property type="entry name" value="HAD-SF_hydro_IA"/>
</dbReference>
<dbReference type="Proteomes" id="UP001596547">
    <property type="component" value="Unassembled WGS sequence"/>
</dbReference>
<evidence type="ECO:0000256" key="1">
    <source>
        <dbReference type="ARBA" id="ARBA00001946"/>
    </source>
</evidence>
<dbReference type="PANTHER" id="PTHR46193">
    <property type="entry name" value="6-PHOSPHOGLUCONATE PHOSPHATASE"/>
    <property type="match status" value="1"/>
</dbReference>
<dbReference type="EMBL" id="JBHTBF010000001">
    <property type="protein sequence ID" value="MFC7315669.1"/>
    <property type="molecule type" value="Genomic_DNA"/>
</dbReference>
<dbReference type="Pfam" id="PF00702">
    <property type="entry name" value="Hydrolase"/>
    <property type="match status" value="1"/>
</dbReference>
<protein>
    <submittedName>
        <fullName evidence="6">HAD family hydrolase</fullName>
    </submittedName>
</protein>
<evidence type="ECO:0000256" key="2">
    <source>
        <dbReference type="ARBA" id="ARBA00007958"/>
    </source>
</evidence>
<evidence type="ECO:0000313" key="6">
    <source>
        <dbReference type="EMBL" id="MFC7315669.1"/>
    </source>
</evidence>
<proteinExistence type="inferred from homology"/>
<comment type="cofactor">
    <cofactor evidence="1">
        <name>Mg(2+)</name>
        <dbReference type="ChEBI" id="CHEBI:18420"/>
    </cofactor>
</comment>
<gene>
    <name evidence="6" type="ORF">ACFQPE_02510</name>
</gene>
<evidence type="ECO:0000256" key="5">
    <source>
        <dbReference type="ARBA" id="ARBA00023277"/>
    </source>
</evidence>
<dbReference type="InterPro" id="IPR036412">
    <property type="entry name" value="HAD-like_sf"/>
</dbReference>
<comment type="similarity">
    <text evidence="2">Belongs to the HAD-like hydrolase superfamily.</text>
</comment>
<dbReference type="SFLD" id="SFLDS00003">
    <property type="entry name" value="Haloacid_Dehalogenase"/>
    <property type="match status" value="1"/>
</dbReference>
<dbReference type="RefSeq" id="WP_276305071.1">
    <property type="nucleotide sequence ID" value="NZ_CP119992.1"/>
</dbReference>
<dbReference type="InterPro" id="IPR023198">
    <property type="entry name" value="PGP-like_dom2"/>
</dbReference>
<dbReference type="GeneID" id="79314640"/>
<dbReference type="InterPro" id="IPR051600">
    <property type="entry name" value="Beta-PGM-like"/>
</dbReference>
<dbReference type="AlphaFoldDB" id="A0ABD6A6N8"/>
<dbReference type="SFLD" id="SFLDG01129">
    <property type="entry name" value="C1.5:_HAD__Beta-PGM__Phosphata"/>
    <property type="match status" value="1"/>
</dbReference>
<accession>A0ABD6A6N8</accession>
<evidence type="ECO:0000256" key="3">
    <source>
        <dbReference type="ARBA" id="ARBA00022723"/>
    </source>
</evidence>
<dbReference type="SUPFAM" id="SSF56784">
    <property type="entry name" value="HAD-like"/>
    <property type="match status" value="1"/>
</dbReference>
<keyword evidence="4" id="KW-0460">Magnesium</keyword>
<dbReference type="GO" id="GO:0016787">
    <property type="term" value="F:hydrolase activity"/>
    <property type="evidence" value="ECO:0007669"/>
    <property type="project" value="UniProtKB-KW"/>
</dbReference>
<keyword evidence="5" id="KW-0119">Carbohydrate metabolism</keyword>
<dbReference type="Gene3D" id="1.10.150.240">
    <property type="entry name" value="Putative phosphatase, domain 2"/>
    <property type="match status" value="1"/>
</dbReference>
<evidence type="ECO:0000256" key="4">
    <source>
        <dbReference type="ARBA" id="ARBA00022842"/>
    </source>
</evidence>
<keyword evidence="7" id="KW-1185">Reference proteome</keyword>
<dbReference type="PANTHER" id="PTHR46193:SF18">
    <property type="entry name" value="HEXITOL PHOSPHATASE B"/>
    <property type="match status" value="1"/>
</dbReference>
<name>A0ABD6A6N8_9EURY</name>
<organism evidence="6 7">
    <name type="scientific">Halomarina halobia</name>
    <dbReference type="NCBI Taxonomy" id="3033386"/>
    <lineage>
        <taxon>Archaea</taxon>
        <taxon>Methanobacteriati</taxon>
        <taxon>Methanobacteriota</taxon>
        <taxon>Stenosarchaea group</taxon>
        <taxon>Halobacteria</taxon>
        <taxon>Halobacteriales</taxon>
        <taxon>Natronomonadaceae</taxon>
        <taxon>Halomarina</taxon>
    </lineage>
</organism>